<keyword evidence="3" id="KW-1185">Reference proteome</keyword>
<name>A0A9W8LZP3_9FUNG</name>
<proteinExistence type="predicted"/>
<reference evidence="2" key="1">
    <citation type="submission" date="2022-07" db="EMBL/GenBank/DDBJ databases">
        <title>Phylogenomic reconstructions and comparative analyses of Kickxellomycotina fungi.</title>
        <authorList>
            <person name="Reynolds N.K."/>
            <person name="Stajich J.E."/>
            <person name="Barry K."/>
            <person name="Grigoriev I.V."/>
            <person name="Crous P."/>
            <person name="Smith M.E."/>
        </authorList>
    </citation>
    <scope>NUCLEOTIDE SEQUENCE</scope>
    <source>
        <strain evidence="2">NRRL 1566</strain>
    </source>
</reference>
<gene>
    <name evidence="2" type="ORF">IWW36_003536</name>
</gene>
<dbReference type="AlphaFoldDB" id="A0A9W8LZP3"/>
<evidence type="ECO:0000313" key="3">
    <source>
        <dbReference type="Proteomes" id="UP001139887"/>
    </source>
</evidence>
<comment type="caution">
    <text evidence="2">The sequence shown here is derived from an EMBL/GenBank/DDBJ whole genome shotgun (WGS) entry which is preliminary data.</text>
</comment>
<dbReference type="EMBL" id="JANBUW010000223">
    <property type="protein sequence ID" value="KAJ2848033.1"/>
    <property type="molecule type" value="Genomic_DNA"/>
</dbReference>
<organism evidence="2 3">
    <name type="scientific">Coemansia brasiliensis</name>
    <dbReference type="NCBI Taxonomy" id="2650707"/>
    <lineage>
        <taxon>Eukaryota</taxon>
        <taxon>Fungi</taxon>
        <taxon>Fungi incertae sedis</taxon>
        <taxon>Zoopagomycota</taxon>
        <taxon>Kickxellomycotina</taxon>
        <taxon>Kickxellomycetes</taxon>
        <taxon>Kickxellales</taxon>
        <taxon>Kickxellaceae</taxon>
        <taxon>Coemansia</taxon>
    </lineage>
</organism>
<protein>
    <submittedName>
        <fullName evidence="2">Uncharacterized protein</fullName>
    </submittedName>
</protein>
<evidence type="ECO:0000256" key="1">
    <source>
        <dbReference type="SAM" id="MobiDB-lite"/>
    </source>
</evidence>
<dbReference type="Proteomes" id="UP001139887">
    <property type="component" value="Unassembled WGS sequence"/>
</dbReference>
<evidence type="ECO:0000313" key="2">
    <source>
        <dbReference type="EMBL" id="KAJ2848033.1"/>
    </source>
</evidence>
<sequence length="467" mass="51048">MSLSAKKPLSNSSSVHEFKIDLNLGLDHHSSSSSSSLLSLQDIDTRLRDLHSQMTSNEHSPRPLSGATCSSSTYEGIDSQHACVEYSPPVLQSELADWQFDVCRWANKSDPKPAVLYRKHAVNDGRPRPSPLFKLNRPAQVAELLHLHAQNEQPISDFMASHPSLNSFECYTRSDANLLPKSPKVAPVHDASTEHLPPLAAEEYAMHISRLTYLMRSLQAIESADPGFLSQTRVHLLLDLMLDLEQTFTLPRIDFLRQHAKTVQAMGNRYGTSESGFNCIVGRPQHWIHSAPSVSPNVHHISHMAHAIPRHPHFRHSSADTSRVATTKNQASSRITHDSSILGNKLRPDSGFCAGPLENNSALPGNVQLLSPINSIDGSLGLDQCSSSDKQQPTAYIAPATLTDPKLHPVVGPQFMDVAPALHVANANLSQISSIQSNSFTSRKLRRQPQPGPELSPAPSGGSMAVK</sequence>
<accession>A0A9W8LZP3</accession>
<dbReference type="OrthoDB" id="5572260at2759"/>
<feature type="region of interest" description="Disordered" evidence="1">
    <location>
        <begin position="438"/>
        <end position="467"/>
    </location>
</feature>